<name>A0ABR4Q4I6_9CEST</name>
<dbReference type="InterPro" id="IPR036397">
    <property type="entry name" value="RNaseH_sf"/>
</dbReference>
<proteinExistence type="inferred from homology"/>
<evidence type="ECO:0000256" key="1">
    <source>
        <dbReference type="RuleBase" id="RU361178"/>
    </source>
</evidence>
<dbReference type="SUPFAM" id="SSF101690">
    <property type="entry name" value="PAZ domain"/>
    <property type="match status" value="1"/>
</dbReference>
<dbReference type="SMART" id="SM00949">
    <property type="entry name" value="PAZ"/>
    <property type="match status" value="1"/>
</dbReference>
<dbReference type="SMART" id="SM00950">
    <property type="entry name" value="Piwi"/>
    <property type="match status" value="1"/>
</dbReference>
<keyword evidence="6" id="KW-1185">Reference proteome</keyword>
<dbReference type="PROSITE" id="PS50821">
    <property type="entry name" value="PAZ"/>
    <property type="match status" value="1"/>
</dbReference>
<gene>
    <name evidence="5" type="ORF">TcWFU_007206</name>
</gene>
<evidence type="ECO:0000259" key="3">
    <source>
        <dbReference type="PROSITE" id="PS50821"/>
    </source>
</evidence>
<dbReference type="Gene3D" id="3.30.420.10">
    <property type="entry name" value="Ribonuclease H-like superfamily/Ribonuclease H"/>
    <property type="match status" value="1"/>
</dbReference>
<sequence length="945" mass="106123">MADRARGRGGRGAAGRFRGGYQERGDRGTRGGSSYNRGGQGGRGREFRGQGGRGHAFQSSGGAWQTSSPTVSLSESLASLSWAGDDVAVERIVTVPPSDTGGSEVAPVPSASTPVESGEPDLPTSKGKKKQQQRQKAGVSKKPPASSSLPLREDRMLPSRPGIGTVGRKVLVEVNCWDCALSDVSALMYDLTLTKVITADGKVVKIKETDVRKHLKAIAERKRGDVFHDGGRILYSLGPLDGKEGKVLNFSEKIPDPRGNDDLTIEYTATKVGSVSASLITDYLNNVRSRTPDVPQQAINMLDNLSAIFFGEPERSDTGGLFWIYRGYSLSFRPQWKCRLNVDMAHRAFFPAGNLADLLYGKYGDSMYNQPTWRRMAEDIKSIRVVASHYKNEGKAYKRQFTVHGLSKNSADREIIADLKKSVAEYFNDRYGIRLRYPELPCVKTKKDREEYIPMELLEVLPFQNAKKDPGEIASATIRCAAVRPWDRFKNLREFVRSMNWQSGLISKFRLGLMNPNPVKVEARELPQPSAHFSSGTRQLSRGSWQQEPFHQPVSRPLKCVVVTMVPGHARDAQLVIQRLPQVAERFGVRMEILKDVLRKAIADLPQLFNEFRVKGVDLAIFVLTGTNEYPYIKLQGDLHNFMFTQCIKDSTIRKPNVFNNLMLKINAKMGGINWLVNDLSGRWNEELVMVVGADVTHPTGNSCGVTKSVAAVIASISRDLMRYVAVVHQQDEKKGGQSVREYIDGMEDIFSDLLKIFGRHNNDRLPTRVIFYRDGVSEGQFDPVLRIELSAMQRACSNLRPDYEPRITFIVVQKRHHIRFNPLEKGAKNVSPGTVVDTEITHRREFDFFLCSQDGIQGTSKPAHYHVLYDDNDFSADDLQQFTYCLCHAYMRCCRSVSYPAPTYYSHLAAFRARDWLKGSENECIMVNNRFTINPGQQDQMFFL</sequence>
<dbReference type="InterPro" id="IPR003100">
    <property type="entry name" value="PAZ_dom"/>
</dbReference>
<comment type="caution">
    <text evidence="5">The sequence shown here is derived from an EMBL/GenBank/DDBJ whole genome shotgun (WGS) entry which is preliminary data.</text>
</comment>
<accession>A0ABR4Q4I6</accession>
<comment type="similarity">
    <text evidence="1">Belongs to the argonaute family.</text>
</comment>
<dbReference type="Pfam" id="PF02170">
    <property type="entry name" value="PAZ"/>
    <property type="match status" value="1"/>
</dbReference>
<protein>
    <submittedName>
        <fullName evidence="5">Protein argonaute-3</fullName>
    </submittedName>
</protein>
<dbReference type="EMBL" id="JAKROA010000012">
    <property type="protein sequence ID" value="KAL5104501.1"/>
    <property type="molecule type" value="Genomic_DNA"/>
</dbReference>
<feature type="domain" description="Piwi" evidence="4">
    <location>
        <begin position="619"/>
        <end position="919"/>
    </location>
</feature>
<feature type="compositionally biased region" description="Low complexity" evidence="2">
    <location>
        <begin position="134"/>
        <end position="150"/>
    </location>
</feature>
<evidence type="ECO:0000313" key="5">
    <source>
        <dbReference type="EMBL" id="KAL5104501.1"/>
    </source>
</evidence>
<dbReference type="Proteomes" id="UP001651158">
    <property type="component" value="Unassembled WGS sequence"/>
</dbReference>
<dbReference type="PANTHER" id="PTHR22891">
    <property type="entry name" value="EUKARYOTIC TRANSLATION INITIATION FACTOR 2C"/>
    <property type="match status" value="1"/>
</dbReference>
<dbReference type="InterPro" id="IPR003165">
    <property type="entry name" value="Piwi"/>
</dbReference>
<feature type="region of interest" description="Disordered" evidence="2">
    <location>
        <begin position="1"/>
        <end position="71"/>
    </location>
</feature>
<dbReference type="Pfam" id="PF02171">
    <property type="entry name" value="Piwi"/>
    <property type="match status" value="1"/>
</dbReference>
<dbReference type="PROSITE" id="PS50822">
    <property type="entry name" value="PIWI"/>
    <property type="match status" value="1"/>
</dbReference>
<dbReference type="SUPFAM" id="SSF53098">
    <property type="entry name" value="Ribonuclease H-like"/>
    <property type="match status" value="1"/>
</dbReference>
<dbReference type="Gene3D" id="2.170.260.10">
    <property type="entry name" value="paz domain"/>
    <property type="match status" value="1"/>
</dbReference>
<dbReference type="InterPro" id="IPR012337">
    <property type="entry name" value="RNaseH-like_sf"/>
</dbReference>
<dbReference type="Gene3D" id="3.40.50.2300">
    <property type="match status" value="1"/>
</dbReference>
<feature type="region of interest" description="Disordered" evidence="2">
    <location>
        <begin position="95"/>
        <end position="160"/>
    </location>
</feature>
<reference evidence="5 6" key="1">
    <citation type="journal article" date="2022" name="Front. Cell. Infect. Microbiol.">
        <title>The Genomes of Two Strains of Taenia crassiceps the Animal Model for the Study of Human Cysticercosis.</title>
        <authorList>
            <person name="Bobes R.J."/>
            <person name="Estrada K."/>
            <person name="Rios-Valencia D.G."/>
            <person name="Calderon-Gallegos A."/>
            <person name="de la Torre P."/>
            <person name="Carrero J.C."/>
            <person name="Sanchez-Flores A."/>
            <person name="Laclette J.P."/>
        </authorList>
    </citation>
    <scope>NUCLEOTIDE SEQUENCE [LARGE SCALE GENOMIC DNA]</scope>
    <source>
        <strain evidence="5">WFUcys</strain>
    </source>
</reference>
<dbReference type="CDD" id="cd02846">
    <property type="entry name" value="PAZ_argonaute_like"/>
    <property type="match status" value="1"/>
</dbReference>
<feature type="compositionally biased region" description="Polar residues" evidence="2">
    <location>
        <begin position="57"/>
        <end position="71"/>
    </location>
</feature>
<organism evidence="5 6">
    <name type="scientific">Taenia crassiceps</name>
    <dbReference type="NCBI Taxonomy" id="6207"/>
    <lineage>
        <taxon>Eukaryota</taxon>
        <taxon>Metazoa</taxon>
        <taxon>Spiralia</taxon>
        <taxon>Lophotrochozoa</taxon>
        <taxon>Platyhelminthes</taxon>
        <taxon>Cestoda</taxon>
        <taxon>Eucestoda</taxon>
        <taxon>Cyclophyllidea</taxon>
        <taxon>Taeniidae</taxon>
        <taxon>Taenia</taxon>
    </lineage>
</organism>
<dbReference type="InterPro" id="IPR036085">
    <property type="entry name" value="PAZ_dom_sf"/>
</dbReference>
<evidence type="ECO:0000313" key="6">
    <source>
        <dbReference type="Proteomes" id="UP001651158"/>
    </source>
</evidence>
<feature type="domain" description="PAZ" evidence="3">
    <location>
        <begin position="354"/>
        <end position="462"/>
    </location>
</feature>
<evidence type="ECO:0000256" key="2">
    <source>
        <dbReference type="SAM" id="MobiDB-lite"/>
    </source>
</evidence>
<evidence type="ECO:0000259" key="4">
    <source>
        <dbReference type="PROSITE" id="PS50822"/>
    </source>
</evidence>